<reference evidence="3 4" key="1">
    <citation type="journal article" date="2010" name="Nature">
        <title>The Ectocarpus genome and the independent evolution of multicellularity in brown algae.</title>
        <authorList>
            <person name="Cock J.M."/>
            <person name="Sterck L."/>
            <person name="Rouze P."/>
            <person name="Scornet D."/>
            <person name="Allen A.E."/>
            <person name="Amoutzias G."/>
            <person name="Anthouard V."/>
            <person name="Artiguenave F."/>
            <person name="Aury J.M."/>
            <person name="Badger J.H."/>
            <person name="Beszteri B."/>
            <person name="Billiau K."/>
            <person name="Bonnet E."/>
            <person name="Bothwell J.H."/>
            <person name="Bowler C."/>
            <person name="Boyen C."/>
            <person name="Brownlee C."/>
            <person name="Carrano C.J."/>
            <person name="Charrier B."/>
            <person name="Cho G.Y."/>
            <person name="Coelho S.M."/>
            <person name="Collen J."/>
            <person name="Corre E."/>
            <person name="Da Silva C."/>
            <person name="Delage L."/>
            <person name="Delaroque N."/>
            <person name="Dittami S.M."/>
            <person name="Doulbeau S."/>
            <person name="Elias M."/>
            <person name="Farnham G."/>
            <person name="Gachon C.M."/>
            <person name="Gschloessl B."/>
            <person name="Heesch S."/>
            <person name="Jabbari K."/>
            <person name="Jubin C."/>
            <person name="Kawai H."/>
            <person name="Kimura K."/>
            <person name="Kloareg B."/>
            <person name="Kupper F.C."/>
            <person name="Lang D."/>
            <person name="Le Bail A."/>
            <person name="Leblanc C."/>
            <person name="Lerouge P."/>
            <person name="Lohr M."/>
            <person name="Lopez P.J."/>
            <person name="Martens C."/>
            <person name="Maumus F."/>
            <person name="Michel G."/>
            <person name="Miranda-Saavedra D."/>
            <person name="Morales J."/>
            <person name="Moreau H."/>
            <person name="Motomura T."/>
            <person name="Nagasato C."/>
            <person name="Napoli C.A."/>
            <person name="Nelson D.R."/>
            <person name="Nyvall-Collen P."/>
            <person name="Peters A.F."/>
            <person name="Pommier C."/>
            <person name="Potin P."/>
            <person name="Poulain J."/>
            <person name="Quesneville H."/>
            <person name="Read B."/>
            <person name="Rensing S.A."/>
            <person name="Ritter A."/>
            <person name="Rousvoal S."/>
            <person name="Samanta M."/>
            <person name="Samson G."/>
            <person name="Schroeder D.C."/>
            <person name="Segurens B."/>
            <person name="Strittmatter M."/>
            <person name="Tonon T."/>
            <person name="Tregear J.W."/>
            <person name="Valentin K."/>
            <person name="von Dassow P."/>
            <person name="Yamagishi T."/>
            <person name="Van de Peer Y."/>
            <person name="Wincker P."/>
        </authorList>
    </citation>
    <scope>NUCLEOTIDE SEQUENCE [LARGE SCALE GENOMIC DNA]</scope>
    <source>
        <strain evidence="4">Ec32 / CCAP1310/4</strain>
    </source>
</reference>
<name>D8LDE6_ECTSI</name>
<feature type="transmembrane region" description="Helical" evidence="2">
    <location>
        <begin position="86"/>
        <end position="106"/>
    </location>
</feature>
<protein>
    <submittedName>
        <fullName evidence="3">Uncharacterized protein</fullName>
    </submittedName>
</protein>
<feature type="region of interest" description="Disordered" evidence="1">
    <location>
        <begin position="23"/>
        <end position="80"/>
    </location>
</feature>
<dbReference type="EMBL" id="FN649735">
    <property type="protein sequence ID" value="CBN74011.1"/>
    <property type="molecule type" value="Genomic_DNA"/>
</dbReference>
<organism evidence="3 4">
    <name type="scientific">Ectocarpus siliculosus</name>
    <name type="common">Brown alga</name>
    <name type="synonym">Conferva siliculosa</name>
    <dbReference type="NCBI Taxonomy" id="2880"/>
    <lineage>
        <taxon>Eukaryota</taxon>
        <taxon>Sar</taxon>
        <taxon>Stramenopiles</taxon>
        <taxon>Ochrophyta</taxon>
        <taxon>PX clade</taxon>
        <taxon>Phaeophyceae</taxon>
        <taxon>Ectocarpales</taxon>
        <taxon>Ectocarpaceae</taxon>
        <taxon>Ectocarpus</taxon>
    </lineage>
</organism>
<dbReference type="EMBL" id="FN647877">
    <property type="protein sequence ID" value="CBN74011.1"/>
    <property type="molecule type" value="Genomic_DNA"/>
</dbReference>
<proteinExistence type="predicted"/>
<keyword evidence="2" id="KW-0472">Membrane</keyword>
<keyword evidence="2" id="KW-0812">Transmembrane</keyword>
<evidence type="ECO:0000313" key="4">
    <source>
        <dbReference type="Proteomes" id="UP000002630"/>
    </source>
</evidence>
<dbReference type="InParanoid" id="D8LDE6"/>
<feature type="compositionally biased region" description="Basic and acidic residues" evidence="1">
    <location>
        <begin position="23"/>
        <end position="33"/>
    </location>
</feature>
<gene>
    <name evidence="3" type="ORF">Esi_0012_0021</name>
</gene>
<evidence type="ECO:0000256" key="1">
    <source>
        <dbReference type="SAM" id="MobiDB-lite"/>
    </source>
</evidence>
<keyword evidence="2" id="KW-1133">Transmembrane helix</keyword>
<evidence type="ECO:0000313" key="3">
    <source>
        <dbReference type="EMBL" id="CBN74011.1"/>
    </source>
</evidence>
<feature type="compositionally biased region" description="Basic and acidic residues" evidence="1">
    <location>
        <begin position="46"/>
        <end position="58"/>
    </location>
</feature>
<dbReference type="Proteomes" id="UP000002630">
    <property type="component" value="Linkage Group LG10"/>
</dbReference>
<dbReference type="AlphaFoldDB" id="D8LDE6"/>
<keyword evidence="4" id="KW-1185">Reference proteome</keyword>
<sequence>MPYTVARERTITHPPHAILRTFRRDSCQQDDARGPGNPARRQVPPDQERVKVERERGIGKAKPHMNNIGETAPEYRHTATPGGRSSILLVALTMICALPGGVLANLQGNLAKNSRSLDGAEPPKERRHSQDLMGEWCAATRALPCVVHTRGRLRVK</sequence>
<accession>D8LDE6</accession>
<evidence type="ECO:0000256" key="2">
    <source>
        <dbReference type="SAM" id="Phobius"/>
    </source>
</evidence>